<accession>A0A371B1E6</accession>
<dbReference type="GO" id="GO:0009231">
    <property type="term" value="P:riboflavin biosynthetic process"/>
    <property type="evidence" value="ECO:0007669"/>
    <property type="project" value="UniProtKB-UniRule"/>
</dbReference>
<organism evidence="8 9">
    <name type="scientific">Undibacter mobilis</name>
    <dbReference type="NCBI Taxonomy" id="2292256"/>
    <lineage>
        <taxon>Bacteria</taxon>
        <taxon>Pseudomonadati</taxon>
        <taxon>Pseudomonadota</taxon>
        <taxon>Alphaproteobacteria</taxon>
        <taxon>Hyphomicrobiales</taxon>
        <taxon>Nitrobacteraceae</taxon>
        <taxon>Undibacter</taxon>
    </lineage>
</organism>
<evidence type="ECO:0000256" key="3">
    <source>
        <dbReference type="ARBA" id="ARBA00012664"/>
    </source>
</evidence>
<evidence type="ECO:0000256" key="1">
    <source>
        <dbReference type="ARBA" id="ARBA00004917"/>
    </source>
</evidence>
<evidence type="ECO:0000313" key="9">
    <source>
        <dbReference type="Proteomes" id="UP000263993"/>
    </source>
</evidence>
<dbReference type="NCBIfam" id="TIGR00114">
    <property type="entry name" value="lumazine-synth"/>
    <property type="match status" value="1"/>
</dbReference>
<dbReference type="InterPro" id="IPR034964">
    <property type="entry name" value="LS"/>
</dbReference>
<keyword evidence="9" id="KW-1185">Reference proteome</keyword>
<evidence type="ECO:0000256" key="6">
    <source>
        <dbReference type="ARBA" id="ARBA00048785"/>
    </source>
</evidence>
<dbReference type="PANTHER" id="PTHR21058">
    <property type="entry name" value="6,7-DIMETHYL-8-RIBITYLLUMAZINE SYNTHASE DMRL SYNTHASE LUMAZINE SYNTHASE"/>
    <property type="match status" value="1"/>
</dbReference>
<dbReference type="OrthoDB" id="9809709at2"/>
<dbReference type="Gene3D" id="3.40.50.960">
    <property type="entry name" value="Lumazine/riboflavin synthase"/>
    <property type="match status" value="1"/>
</dbReference>
<dbReference type="Proteomes" id="UP000263993">
    <property type="component" value="Unassembled WGS sequence"/>
</dbReference>
<feature type="binding site" evidence="7">
    <location>
        <position position="35"/>
    </location>
    <ligand>
        <name>5-amino-6-(D-ribitylamino)uracil</name>
        <dbReference type="ChEBI" id="CHEBI:15934"/>
    </ligand>
</feature>
<proteinExistence type="inferred from homology"/>
<dbReference type="SUPFAM" id="SSF52121">
    <property type="entry name" value="Lumazine synthase"/>
    <property type="match status" value="1"/>
</dbReference>
<name>A0A371B1E6_9BRAD</name>
<protein>
    <recommendedName>
        <fullName evidence="3 7">6,7-dimethyl-8-ribityllumazine synthase</fullName>
        <shortName evidence="7">DMRL synthase</shortName>
        <shortName evidence="7">LS</shortName>
        <shortName evidence="7">Lumazine synthase</shortName>
        <ecNumber evidence="3 7">2.5.1.78</ecNumber>
    </recommendedName>
</protein>
<evidence type="ECO:0000256" key="5">
    <source>
        <dbReference type="ARBA" id="ARBA00022679"/>
    </source>
</evidence>
<evidence type="ECO:0000256" key="2">
    <source>
        <dbReference type="ARBA" id="ARBA00007424"/>
    </source>
</evidence>
<dbReference type="RefSeq" id="WP_115518870.1">
    <property type="nucleotide sequence ID" value="NZ_QRGO01000003.1"/>
</dbReference>
<comment type="caution">
    <text evidence="8">The sequence shown here is derived from an EMBL/GenBank/DDBJ whole genome shotgun (WGS) entry which is preliminary data.</text>
</comment>
<dbReference type="GO" id="GO:0005829">
    <property type="term" value="C:cytosol"/>
    <property type="evidence" value="ECO:0007669"/>
    <property type="project" value="TreeGrafter"/>
</dbReference>
<dbReference type="PANTHER" id="PTHR21058:SF0">
    <property type="entry name" value="6,7-DIMETHYL-8-RIBITYLLUMAZINE SYNTHASE"/>
    <property type="match status" value="1"/>
</dbReference>
<dbReference type="InterPro" id="IPR036467">
    <property type="entry name" value="LS/RS_sf"/>
</dbReference>
<feature type="binding site" evidence="7">
    <location>
        <begin position="94"/>
        <end position="96"/>
    </location>
    <ligand>
        <name>5-amino-6-(D-ribitylamino)uracil</name>
        <dbReference type="ChEBI" id="CHEBI:15934"/>
    </ligand>
</feature>
<dbReference type="EC" id="2.5.1.78" evidence="3 7"/>
<sequence>MAKKTTASKTGGKAAAGKTAAQAKPPHVLIVEARFYDAIADELLRGAKAVLDEAGATYDVITVPGALEIPGAVAIALEAPKTKGKFDGVVALGCVIQGETYHFDLVSNESARGLTDLSVQRALPIGNGILTVDNEGQARARLGGLHGHKGEGAAKAALAMIALKRSLSGK</sequence>
<comment type="function">
    <text evidence="7">Catalyzes the formation of 6,7-dimethyl-8-ribityllumazine by condensation of 5-amino-6-(D-ribitylamino)uracil with 3,4-dihydroxy-2-butanone 4-phosphate. This is the penultimate step in the biosynthesis of riboflavin.</text>
</comment>
<dbReference type="GO" id="GO:0009349">
    <property type="term" value="C:riboflavin synthase complex"/>
    <property type="evidence" value="ECO:0007669"/>
    <property type="project" value="UniProtKB-UniRule"/>
</dbReference>
<feature type="active site" description="Proton donor" evidence="7">
    <location>
        <position position="102"/>
    </location>
</feature>
<dbReference type="CDD" id="cd09209">
    <property type="entry name" value="Lumazine_synthase-I"/>
    <property type="match status" value="1"/>
</dbReference>
<dbReference type="EMBL" id="QRGO01000003">
    <property type="protein sequence ID" value="RDV01352.1"/>
    <property type="molecule type" value="Genomic_DNA"/>
</dbReference>
<gene>
    <name evidence="7" type="primary">ribH</name>
    <name evidence="8" type="ORF">DXH78_19205</name>
</gene>
<keyword evidence="5 7" id="KW-0808">Transferase</keyword>
<feature type="binding site" evidence="7">
    <location>
        <begin position="66"/>
        <end position="68"/>
    </location>
    <ligand>
        <name>5-amino-6-(D-ribitylamino)uracil</name>
        <dbReference type="ChEBI" id="CHEBI:15934"/>
    </ligand>
</feature>
<comment type="similarity">
    <text evidence="2 7">Belongs to the DMRL synthase family.</text>
</comment>
<dbReference type="UniPathway" id="UPA00275">
    <property type="reaction ID" value="UER00404"/>
</dbReference>
<evidence type="ECO:0000256" key="7">
    <source>
        <dbReference type="HAMAP-Rule" id="MF_00178"/>
    </source>
</evidence>
<evidence type="ECO:0000256" key="4">
    <source>
        <dbReference type="ARBA" id="ARBA00022619"/>
    </source>
</evidence>
<evidence type="ECO:0000313" key="8">
    <source>
        <dbReference type="EMBL" id="RDV01352.1"/>
    </source>
</evidence>
<feature type="binding site" evidence="7">
    <location>
        <begin position="99"/>
        <end position="100"/>
    </location>
    <ligand>
        <name>(2S)-2-hydroxy-3-oxobutyl phosphate</name>
        <dbReference type="ChEBI" id="CHEBI:58830"/>
    </ligand>
</feature>
<feature type="binding site" evidence="7">
    <location>
        <position position="127"/>
    </location>
    <ligand>
        <name>5-amino-6-(D-ribitylamino)uracil</name>
        <dbReference type="ChEBI" id="CHEBI:15934"/>
    </ligand>
</feature>
<reference evidence="9" key="1">
    <citation type="submission" date="2018-08" db="EMBL/GenBank/DDBJ databases">
        <authorList>
            <person name="Kim S.-J."/>
            <person name="Jung G.-Y."/>
        </authorList>
    </citation>
    <scope>NUCLEOTIDE SEQUENCE [LARGE SCALE GENOMIC DNA]</scope>
    <source>
        <strain evidence="9">GY_H</strain>
    </source>
</reference>
<dbReference type="AlphaFoldDB" id="A0A371B1E6"/>
<comment type="catalytic activity">
    <reaction evidence="6 7">
        <text>(2S)-2-hydroxy-3-oxobutyl phosphate + 5-amino-6-(D-ribitylamino)uracil = 6,7-dimethyl-8-(1-D-ribityl)lumazine + phosphate + 2 H2O + H(+)</text>
        <dbReference type="Rhea" id="RHEA:26152"/>
        <dbReference type="ChEBI" id="CHEBI:15377"/>
        <dbReference type="ChEBI" id="CHEBI:15378"/>
        <dbReference type="ChEBI" id="CHEBI:15934"/>
        <dbReference type="ChEBI" id="CHEBI:43474"/>
        <dbReference type="ChEBI" id="CHEBI:58201"/>
        <dbReference type="ChEBI" id="CHEBI:58830"/>
        <dbReference type="EC" id="2.5.1.78"/>
    </reaction>
</comment>
<dbReference type="HAMAP" id="MF_00178">
    <property type="entry name" value="Lumazine_synth"/>
    <property type="match status" value="1"/>
</dbReference>
<feature type="binding site" evidence="7">
    <location>
        <position position="141"/>
    </location>
    <ligand>
        <name>(2S)-2-hydroxy-3-oxobutyl phosphate</name>
        <dbReference type="ChEBI" id="CHEBI:58830"/>
    </ligand>
</feature>
<keyword evidence="4 7" id="KW-0686">Riboflavin biosynthesis</keyword>
<dbReference type="GO" id="GO:0000906">
    <property type="term" value="F:6,7-dimethyl-8-ribityllumazine synthase activity"/>
    <property type="evidence" value="ECO:0007669"/>
    <property type="project" value="UniProtKB-UniRule"/>
</dbReference>
<dbReference type="InterPro" id="IPR002180">
    <property type="entry name" value="LS/RS"/>
</dbReference>
<comment type="pathway">
    <text evidence="1 7">Cofactor biosynthesis; riboflavin biosynthesis; riboflavin from 2-hydroxy-3-oxobutyl phosphate and 5-amino-6-(D-ribitylamino)uracil: step 1/2.</text>
</comment>
<dbReference type="Pfam" id="PF00885">
    <property type="entry name" value="DMRL_synthase"/>
    <property type="match status" value="1"/>
</dbReference>